<feature type="transmembrane region" description="Helical" evidence="1">
    <location>
        <begin position="57"/>
        <end position="78"/>
    </location>
</feature>
<gene>
    <name evidence="2" type="ORF">ACFPCS_13845</name>
</gene>
<accession>A0ABV9TKU9</accession>
<sequence>MSQQMLATQWTIALSHINEIPEQVLVKGDRATQEWLQANRPNSPLLANPGNQPGLGASFWGCSGAILALIGGNLVGAAKLLKIKRLINDLGGVTQAVRIMWGASFSYEKMRAAGGAIAALAGEFLGISQVRSQCFN</sequence>
<protein>
    <submittedName>
        <fullName evidence="2">Uncharacterized protein</fullName>
    </submittedName>
</protein>
<dbReference type="RefSeq" id="WP_277552647.1">
    <property type="nucleotide sequence ID" value="NZ_JARAMH010000032.1"/>
</dbReference>
<dbReference type="EMBL" id="JBHSIW010000019">
    <property type="protein sequence ID" value="MFC4904653.1"/>
    <property type="molecule type" value="Genomic_DNA"/>
</dbReference>
<evidence type="ECO:0000313" key="2">
    <source>
        <dbReference type="EMBL" id="MFC4904653.1"/>
    </source>
</evidence>
<comment type="caution">
    <text evidence="2">The sequence shown here is derived from an EMBL/GenBank/DDBJ whole genome shotgun (WGS) entry which is preliminary data.</text>
</comment>
<organism evidence="2 3">
    <name type="scientific">Kocuria oceani</name>
    <dbReference type="NCBI Taxonomy" id="988827"/>
    <lineage>
        <taxon>Bacteria</taxon>
        <taxon>Bacillati</taxon>
        <taxon>Actinomycetota</taxon>
        <taxon>Actinomycetes</taxon>
        <taxon>Micrococcales</taxon>
        <taxon>Micrococcaceae</taxon>
        <taxon>Kocuria</taxon>
    </lineage>
</organism>
<keyword evidence="3" id="KW-1185">Reference proteome</keyword>
<name>A0ABV9TKU9_9MICC</name>
<dbReference type="Proteomes" id="UP001595797">
    <property type="component" value="Unassembled WGS sequence"/>
</dbReference>
<keyword evidence="1" id="KW-0472">Membrane</keyword>
<keyword evidence="1" id="KW-1133">Transmembrane helix</keyword>
<evidence type="ECO:0000256" key="1">
    <source>
        <dbReference type="SAM" id="Phobius"/>
    </source>
</evidence>
<reference evidence="3" key="1">
    <citation type="journal article" date="2019" name="Int. J. Syst. Evol. Microbiol.">
        <title>The Global Catalogue of Microorganisms (GCM) 10K type strain sequencing project: providing services to taxonomists for standard genome sequencing and annotation.</title>
        <authorList>
            <consortium name="The Broad Institute Genomics Platform"/>
            <consortium name="The Broad Institute Genome Sequencing Center for Infectious Disease"/>
            <person name="Wu L."/>
            <person name="Ma J."/>
        </authorList>
    </citation>
    <scope>NUCLEOTIDE SEQUENCE [LARGE SCALE GENOMIC DNA]</scope>
    <source>
        <strain evidence="3">CGMCC 4.6946</strain>
    </source>
</reference>
<evidence type="ECO:0000313" key="3">
    <source>
        <dbReference type="Proteomes" id="UP001595797"/>
    </source>
</evidence>
<keyword evidence="1" id="KW-0812">Transmembrane</keyword>
<proteinExistence type="predicted"/>